<dbReference type="InterPro" id="IPR018497">
    <property type="entry name" value="Peptidase_M13_C"/>
</dbReference>
<keyword evidence="4" id="KW-0479">Metal-binding</keyword>
<proteinExistence type="inferred from homology"/>
<keyword evidence="5" id="KW-0378">Hydrolase</keyword>
<dbReference type="STRING" id="6265.A0A0B2VXU5"/>
<dbReference type="Proteomes" id="UP000031036">
    <property type="component" value="Unassembled WGS sequence"/>
</dbReference>
<evidence type="ECO:0000256" key="5">
    <source>
        <dbReference type="ARBA" id="ARBA00022801"/>
    </source>
</evidence>
<dbReference type="EMBL" id="JPKZ01000641">
    <property type="protein sequence ID" value="KHN86172.1"/>
    <property type="molecule type" value="Genomic_DNA"/>
</dbReference>
<protein>
    <submittedName>
        <fullName evidence="11">Neprilysin-1</fullName>
    </submittedName>
</protein>
<feature type="domain" description="Peptidase M13 N-terminal" evidence="10">
    <location>
        <begin position="102"/>
        <end position="490"/>
    </location>
</feature>
<dbReference type="CDD" id="cd08662">
    <property type="entry name" value="M13"/>
    <property type="match status" value="1"/>
</dbReference>
<dbReference type="GO" id="GO:0005886">
    <property type="term" value="C:plasma membrane"/>
    <property type="evidence" value="ECO:0007669"/>
    <property type="project" value="TreeGrafter"/>
</dbReference>
<dbReference type="SUPFAM" id="SSF55486">
    <property type="entry name" value="Metalloproteases ('zincins'), catalytic domain"/>
    <property type="match status" value="1"/>
</dbReference>
<dbReference type="PANTHER" id="PTHR11733">
    <property type="entry name" value="ZINC METALLOPROTEASE FAMILY M13 NEPRILYSIN-RELATED"/>
    <property type="match status" value="1"/>
</dbReference>
<gene>
    <name evidence="11" type="primary">nep-1</name>
    <name evidence="11" type="ORF">Tcan_05584</name>
</gene>
<name>A0A0B2VXU5_TOXCA</name>
<feature type="signal peptide" evidence="8">
    <location>
        <begin position="1"/>
        <end position="21"/>
    </location>
</feature>
<keyword evidence="3" id="KW-0645">Protease</keyword>
<dbReference type="GO" id="GO:0016485">
    <property type="term" value="P:protein processing"/>
    <property type="evidence" value="ECO:0007669"/>
    <property type="project" value="TreeGrafter"/>
</dbReference>
<dbReference type="Gene3D" id="1.10.1380.10">
    <property type="entry name" value="Neutral endopeptidase , domain2"/>
    <property type="match status" value="1"/>
</dbReference>
<comment type="caution">
    <text evidence="11">The sequence shown here is derived from an EMBL/GenBank/DDBJ whole genome shotgun (WGS) entry which is preliminary data.</text>
</comment>
<evidence type="ECO:0000256" key="7">
    <source>
        <dbReference type="ARBA" id="ARBA00023049"/>
    </source>
</evidence>
<dbReference type="OrthoDB" id="6475849at2759"/>
<dbReference type="InterPro" id="IPR000718">
    <property type="entry name" value="Peptidase_M13"/>
</dbReference>
<dbReference type="PRINTS" id="PR00786">
    <property type="entry name" value="NEPRILYSIN"/>
</dbReference>
<dbReference type="PROSITE" id="PS51885">
    <property type="entry name" value="NEPRILYSIN"/>
    <property type="match status" value="1"/>
</dbReference>
<evidence type="ECO:0000313" key="11">
    <source>
        <dbReference type="EMBL" id="KHN86172.1"/>
    </source>
</evidence>
<evidence type="ECO:0000256" key="2">
    <source>
        <dbReference type="ARBA" id="ARBA00007357"/>
    </source>
</evidence>
<evidence type="ECO:0000256" key="1">
    <source>
        <dbReference type="ARBA" id="ARBA00001947"/>
    </source>
</evidence>
<dbReference type="InterPro" id="IPR042089">
    <property type="entry name" value="Peptidase_M13_dom_2"/>
</dbReference>
<dbReference type="GO" id="GO:0004222">
    <property type="term" value="F:metalloendopeptidase activity"/>
    <property type="evidence" value="ECO:0007669"/>
    <property type="project" value="InterPro"/>
</dbReference>
<keyword evidence="6" id="KW-0862">Zinc</keyword>
<dbReference type="PANTHER" id="PTHR11733:SF237">
    <property type="entry name" value="NEPRILYSIN-LIKE 4"/>
    <property type="match status" value="1"/>
</dbReference>
<feature type="domain" description="Peptidase M13 C-terminal" evidence="9">
    <location>
        <begin position="551"/>
        <end position="759"/>
    </location>
</feature>
<dbReference type="GO" id="GO:0046872">
    <property type="term" value="F:metal ion binding"/>
    <property type="evidence" value="ECO:0007669"/>
    <property type="project" value="UniProtKB-KW"/>
</dbReference>
<keyword evidence="12" id="KW-1185">Reference proteome</keyword>
<dbReference type="InterPro" id="IPR024079">
    <property type="entry name" value="MetalloPept_cat_dom_sf"/>
</dbReference>
<organism evidence="11 12">
    <name type="scientific">Toxocara canis</name>
    <name type="common">Canine roundworm</name>
    <dbReference type="NCBI Taxonomy" id="6265"/>
    <lineage>
        <taxon>Eukaryota</taxon>
        <taxon>Metazoa</taxon>
        <taxon>Ecdysozoa</taxon>
        <taxon>Nematoda</taxon>
        <taxon>Chromadorea</taxon>
        <taxon>Rhabditida</taxon>
        <taxon>Spirurina</taxon>
        <taxon>Ascaridomorpha</taxon>
        <taxon>Ascaridoidea</taxon>
        <taxon>Toxocaridae</taxon>
        <taxon>Toxocara</taxon>
    </lineage>
</organism>
<evidence type="ECO:0000256" key="6">
    <source>
        <dbReference type="ARBA" id="ARBA00022833"/>
    </source>
</evidence>
<sequence>MEYNWLDITVFCTFWLPLCHLAHLSELSLPLDNVHINARNVLFTADELRISNDTFSAKNLTVRADEFTFINILNGNQEMEKANYAIFDYTSLRSSINTSLNPCEDFYEFVCSGWIANNEIAPYDYKTTQFNVNVKTLQKQIKSIFADRNRYPKSRITELMFDYYGKCMDVEERARLKSKPLFDVLRKVRRAKPKYITDWLILVRPLSLFYAFGVEADAKNVSKNLLTVFPTETITTYEYFLDDQYEHQLKALKDFLSKVLNILIADDVKGEFFANDTEDTERRIASFFTVERKIAEIMNNTEHHHDDQSALYNLHSIADLEEIAPSVNWRRYIAGIMPTDVLAKLNINSLQINIPDPKILGAIDRMVKGLSNESLSDHIDWSMILAHIAMLDDRFKEAKMEYDRVILGSTESQPQWLTCQADAVNAFPDLANILYISRFFDRESKFDLKRMVENIRDSFATLIVENNWMDSETREKALAKVRAMLDFIGYDENLFNQTAIETNYAELSYDSSWSYVDIAHSINRWKMEKDLHKLIEMNDRKRFDFPAPGVNAFYDPTHNQIALLAGILTGSFFNLSLPLAMNYGGIGAIIGHEITHGFDDQGRQYDEVGNLRNWWNNETRANFIKLKECIIEQYGSVEVPYTDGMHINGKATQSENIADNGGMRAAYRAMKEALRKNIGKEKRLRGLEQFSQEQLFFINYAYIWCGKTRPEAAVDLLLNDGHSPDRYRVNVVIANQPEFFDAFNCPPGSAMMMNKTCRVW</sequence>
<keyword evidence="7" id="KW-0482">Metalloprotease</keyword>
<evidence type="ECO:0000256" key="8">
    <source>
        <dbReference type="SAM" id="SignalP"/>
    </source>
</evidence>
<comment type="similarity">
    <text evidence="2">Belongs to the peptidase M13 family.</text>
</comment>
<dbReference type="Gene3D" id="3.40.390.10">
    <property type="entry name" value="Collagenase (Catalytic Domain)"/>
    <property type="match status" value="1"/>
</dbReference>
<evidence type="ECO:0000259" key="9">
    <source>
        <dbReference type="Pfam" id="PF01431"/>
    </source>
</evidence>
<evidence type="ECO:0000313" key="12">
    <source>
        <dbReference type="Proteomes" id="UP000031036"/>
    </source>
</evidence>
<dbReference type="Pfam" id="PF05649">
    <property type="entry name" value="Peptidase_M13_N"/>
    <property type="match status" value="1"/>
</dbReference>
<dbReference type="OMA" id="NWWDEAT"/>
<keyword evidence="8" id="KW-0732">Signal</keyword>
<evidence type="ECO:0000256" key="4">
    <source>
        <dbReference type="ARBA" id="ARBA00022723"/>
    </source>
</evidence>
<evidence type="ECO:0000259" key="10">
    <source>
        <dbReference type="Pfam" id="PF05649"/>
    </source>
</evidence>
<dbReference type="Pfam" id="PF01431">
    <property type="entry name" value="Peptidase_M13"/>
    <property type="match status" value="1"/>
</dbReference>
<dbReference type="InterPro" id="IPR008753">
    <property type="entry name" value="Peptidase_M13_N"/>
</dbReference>
<comment type="cofactor">
    <cofactor evidence="1">
        <name>Zn(2+)</name>
        <dbReference type="ChEBI" id="CHEBI:29105"/>
    </cofactor>
</comment>
<dbReference type="AlphaFoldDB" id="A0A0B2VXU5"/>
<accession>A0A0B2VXU5</accession>
<evidence type="ECO:0000256" key="3">
    <source>
        <dbReference type="ARBA" id="ARBA00022670"/>
    </source>
</evidence>
<feature type="chain" id="PRO_5002095639" evidence="8">
    <location>
        <begin position="22"/>
        <end position="760"/>
    </location>
</feature>
<reference evidence="11 12" key="1">
    <citation type="submission" date="2014-11" db="EMBL/GenBank/DDBJ databases">
        <title>Genetic blueprint of the zoonotic pathogen Toxocara canis.</title>
        <authorList>
            <person name="Zhu X.-Q."/>
            <person name="Korhonen P.K."/>
            <person name="Cai H."/>
            <person name="Young N.D."/>
            <person name="Nejsum P."/>
            <person name="von Samson-Himmelstjerna G."/>
            <person name="Boag P.R."/>
            <person name="Tan P."/>
            <person name="Li Q."/>
            <person name="Min J."/>
            <person name="Yang Y."/>
            <person name="Wang X."/>
            <person name="Fang X."/>
            <person name="Hall R.S."/>
            <person name="Hofmann A."/>
            <person name="Sternberg P.W."/>
            <person name="Jex A.R."/>
            <person name="Gasser R.B."/>
        </authorList>
    </citation>
    <scope>NUCLEOTIDE SEQUENCE [LARGE SCALE GENOMIC DNA]</scope>
    <source>
        <strain evidence="11">PN_DK_2014</strain>
    </source>
</reference>